<dbReference type="PANTHER" id="PTHR43963">
    <property type="entry name" value="CARBONYL REDUCTASE 1-RELATED"/>
    <property type="match status" value="1"/>
</dbReference>
<evidence type="ECO:0000313" key="5">
    <source>
        <dbReference type="Proteomes" id="UP000758603"/>
    </source>
</evidence>
<dbReference type="PANTHER" id="PTHR43963:SF6">
    <property type="entry name" value="CHAIN DEHYDROGENASE FAMILY PROTEIN, PUTATIVE (AFU_ORTHOLOGUE AFUA_3G15350)-RELATED"/>
    <property type="match status" value="1"/>
</dbReference>
<dbReference type="EMBL" id="JAGPXC010000006">
    <property type="protein sequence ID" value="KAH6651428.1"/>
    <property type="molecule type" value="Genomic_DNA"/>
</dbReference>
<dbReference type="GeneID" id="70134582"/>
<dbReference type="Proteomes" id="UP000758603">
    <property type="component" value="Unassembled WGS sequence"/>
</dbReference>
<evidence type="ECO:0000313" key="4">
    <source>
        <dbReference type="EMBL" id="KAH6651428.1"/>
    </source>
</evidence>
<keyword evidence="3" id="KW-0560">Oxidoreductase</keyword>
<evidence type="ECO:0000256" key="1">
    <source>
        <dbReference type="ARBA" id="ARBA00006484"/>
    </source>
</evidence>
<dbReference type="SUPFAM" id="SSF51735">
    <property type="entry name" value="NAD(P)-binding Rossmann-fold domains"/>
    <property type="match status" value="1"/>
</dbReference>
<dbReference type="InterPro" id="IPR002347">
    <property type="entry name" value="SDR_fam"/>
</dbReference>
<dbReference type="GO" id="GO:0016491">
    <property type="term" value="F:oxidoreductase activity"/>
    <property type="evidence" value="ECO:0007669"/>
    <property type="project" value="UniProtKB-KW"/>
</dbReference>
<dbReference type="InterPro" id="IPR036291">
    <property type="entry name" value="NAD(P)-bd_dom_sf"/>
</dbReference>
<dbReference type="Pfam" id="PF00106">
    <property type="entry name" value="adh_short"/>
    <property type="match status" value="2"/>
</dbReference>
<proteinExistence type="inferred from homology"/>
<dbReference type="OrthoDB" id="1933717at2759"/>
<comment type="caution">
    <text evidence="4">The sequence shown here is derived from an EMBL/GenBank/DDBJ whole genome shotgun (WGS) entry which is preliminary data.</text>
</comment>
<dbReference type="RefSeq" id="XP_045955706.1">
    <property type="nucleotide sequence ID" value="XM_046105691.1"/>
</dbReference>
<dbReference type="AlphaFoldDB" id="A0A9P8UFZ1"/>
<dbReference type="Gene3D" id="3.40.50.720">
    <property type="entry name" value="NAD(P)-binding Rossmann-like Domain"/>
    <property type="match status" value="2"/>
</dbReference>
<reference evidence="4" key="1">
    <citation type="journal article" date="2021" name="Nat. Commun.">
        <title>Genetic determinants of endophytism in the Arabidopsis root mycobiome.</title>
        <authorList>
            <person name="Mesny F."/>
            <person name="Miyauchi S."/>
            <person name="Thiergart T."/>
            <person name="Pickel B."/>
            <person name="Atanasova L."/>
            <person name="Karlsson M."/>
            <person name="Huettel B."/>
            <person name="Barry K.W."/>
            <person name="Haridas S."/>
            <person name="Chen C."/>
            <person name="Bauer D."/>
            <person name="Andreopoulos W."/>
            <person name="Pangilinan J."/>
            <person name="LaButti K."/>
            <person name="Riley R."/>
            <person name="Lipzen A."/>
            <person name="Clum A."/>
            <person name="Drula E."/>
            <person name="Henrissat B."/>
            <person name="Kohler A."/>
            <person name="Grigoriev I.V."/>
            <person name="Martin F.M."/>
            <person name="Hacquard S."/>
        </authorList>
    </citation>
    <scope>NUCLEOTIDE SEQUENCE</scope>
    <source>
        <strain evidence="4">MPI-SDFR-AT-0073</strain>
    </source>
</reference>
<gene>
    <name evidence="4" type="ORF">BKA67DRAFT_637471</name>
</gene>
<keyword evidence="5" id="KW-1185">Reference proteome</keyword>
<comment type="similarity">
    <text evidence="1">Belongs to the short-chain dehydrogenases/reductases (SDR) family.</text>
</comment>
<keyword evidence="2" id="KW-0521">NADP</keyword>
<evidence type="ECO:0000256" key="2">
    <source>
        <dbReference type="ARBA" id="ARBA00022857"/>
    </source>
</evidence>
<protein>
    <submittedName>
        <fullName evidence="4">Uncharacterized protein</fullName>
    </submittedName>
</protein>
<sequence>MTEMEQPANISTITLISGANQGLGIAIAKRLAKEHNHHVVIGSRNVDAGAKVAASLQAEGCTALSTFNTNVFGTVCLTKALLPILKKSLSPRIVFVSSIMGSLAQAKVEGTPFYDIDYRAYDASKATLNMLALNYARILRPSHGLVNIACLGLVNTNLGPGITYGDLLNDGPTITFLNIYREVAW</sequence>
<dbReference type="PRINTS" id="PR00081">
    <property type="entry name" value="GDHRDH"/>
</dbReference>
<evidence type="ECO:0000256" key="3">
    <source>
        <dbReference type="ARBA" id="ARBA00023002"/>
    </source>
</evidence>
<organism evidence="4 5">
    <name type="scientific">Truncatella angustata</name>
    <dbReference type="NCBI Taxonomy" id="152316"/>
    <lineage>
        <taxon>Eukaryota</taxon>
        <taxon>Fungi</taxon>
        <taxon>Dikarya</taxon>
        <taxon>Ascomycota</taxon>
        <taxon>Pezizomycotina</taxon>
        <taxon>Sordariomycetes</taxon>
        <taxon>Xylariomycetidae</taxon>
        <taxon>Amphisphaeriales</taxon>
        <taxon>Sporocadaceae</taxon>
        <taxon>Truncatella</taxon>
    </lineage>
</organism>
<accession>A0A9P8UFZ1</accession>
<name>A0A9P8UFZ1_9PEZI</name>